<sequence>MNAKKQTPRTPPLSSSESAAATQSPAADSLTLWRGIQAEVGDAACDGPHQCHSSAVGAKPCGGPDSYLAWSSKVTDPKKLQSLLEQHRAARLAENQSSGIVSNCAMVTDPGARCIPNPKGSGLVCVLNDRHSGGNAAI</sequence>
<evidence type="ECO:0000313" key="2">
    <source>
        <dbReference type="EMBL" id="MDC8770228.1"/>
    </source>
</evidence>
<comment type="caution">
    <text evidence="2">The sequence shown here is derived from an EMBL/GenBank/DDBJ whole genome shotgun (WGS) entry which is preliminary data.</text>
</comment>
<organism evidence="2 3">
    <name type="scientific">Roseateles albus</name>
    <dbReference type="NCBI Taxonomy" id="2987525"/>
    <lineage>
        <taxon>Bacteria</taxon>
        <taxon>Pseudomonadati</taxon>
        <taxon>Pseudomonadota</taxon>
        <taxon>Betaproteobacteria</taxon>
        <taxon>Burkholderiales</taxon>
        <taxon>Sphaerotilaceae</taxon>
        <taxon>Roseateles</taxon>
    </lineage>
</organism>
<evidence type="ECO:0000256" key="1">
    <source>
        <dbReference type="SAM" id="MobiDB-lite"/>
    </source>
</evidence>
<dbReference type="Proteomes" id="UP001221189">
    <property type="component" value="Unassembled WGS sequence"/>
</dbReference>
<feature type="compositionally biased region" description="Polar residues" evidence="1">
    <location>
        <begin position="12"/>
        <end position="26"/>
    </location>
</feature>
<feature type="region of interest" description="Disordered" evidence="1">
    <location>
        <begin position="1"/>
        <end position="28"/>
    </location>
</feature>
<accession>A0ABT5K8P2</accession>
<keyword evidence="3" id="KW-1185">Reference proteome</keyword>
<reference evidence="2 3" key="1">
    <citation type="submission" date="2022-10" db="EMBL/GenBank/DDBJ databases">
        <title>Paucibacter sp. hw1 Genome sequencing.</title>
        <authorList>
            <person name="Park S."/>
        </authorList>
    </citation>
    <scope>NUCLEOTIDE SEQUENCE [LARGE SCALE GENOMIC DNA]</scope>
    <source>
        <strain evidence="3">hw1</strain>
    </source>
</reference>
<name>A0ABT5K8P2_9BURK</name>
<evidence type="ECO:0000313" key="3">
    <source>
        <dbReference type="Proteomes" id="UP001221189"/>
    </source>
</evidence>
<gene>
    <name evidence="2" type="ORF">PRZ03_01500</name>
</gene>
<protein>
    <submittedName>
        <fullName evidence="2">Uncharacterized protein</fullName>
    </submittedName>
</protein>
<dbReference type="EMBL" id="JAQQXT010000001">
    <property type="protein sequence ID" value="MDC8770228.1"/>
    <property type="molecule type" value="Genomic_DNA"/>
</dbReference>
<dbReference type="RefSeq" id="WP_273598701.1">
    <property type="nucleotide sequence ID" value="NZ_JAQQXT010000001.1"/>
</dbReference>
<proteinExistence type="predicted"/>